<reference evidence="2 3" key="1">
    <citation type="submission" date="2020-07" db="EMBL/GenBank/DDBJ databases">
        <title>Comparative genomics of pyrophilous fungi reveals a link between fire events and developmental genes.</title>
        <authorList>
            <consortium name="DOE Joint Genome Institute"/>
            <person name="Steindorff A.S."/>
            <person name="Carver A."/>
            <person name="Calhoun S."/>
            <person name="Stillman K."/>
            <person name="Liu H."/>
            <person name="Lipzen A."/>
            <person name="Pangilinan J."/>
            <person name="Labutti K."/>
            <person name="Bruns T.D."/>
            <person name="Grigoriev I.V."/>
        </authorList>
    </citation>
    <scope>NUCLEOTIDE SEQUENCE [LARGE SCALE GENOMIC DNA]</scope>
    <source>
        <strain evidence="2 3">CBS 144469</strain>
    </source>
</reference>
<organism evidence="2 3">
    <name type="scientific">Ephemerocybe angulata</name>
    <dbReference type="NCBI Taxonomy" id="980116"/>
    <lineage>
        <taxon>Eukaryota</taxon>
        <taxon>Fungi</taxon>
        <taxon>Dikarya</taxon>
        <taxon>Basidiomycota</taxon>
        <taxon>Agaricomycotina</taxon>
        <taxon>Agaricomycetes</taxon>
        <taxon>Agaricomycetidae</taxon>
        <taxon>Agaricales</taxon>
        <taxon>Agaricineae</taxon>
        <taxon>Psathyrellaceae</taxon>
        <taxon>Ephemerocybe</taxon>
    </lineage>
</organism>
<name>A0A8H6HMN6_9AGAR</name>
<keyword evidence="3" id="KW-1185">Reference proteome</keyword>
<dbReference type="EMBL" id="JACGCI010000067">
    <property type="protein sequence ID" value="KAF6749007.1"/>
    <property type="molecule type" value="Genomic_DNA"/>
</dbReference>
<evidence type="ECO:0000313" key="2">
    <source>
        <dbReference type="EMBL" id="KAF6749007.1"/>
    </source>
</evidence>
<dbReference type="AlphaFoldDB" id="A0A8H6HMN6"/>
<evidence type="ECO:0000256" key="1">
    <source>
        <dbReference type="SAM" id="MobiDB-lite"/>
    </source>
</evidence>
<proteinExistence type="predicted"/>
<dbReference type="OrthoDB" id="3064832at2759"/>
<feature type="region of interest" description="Disordered" evidence="1">
    <location>
        <begin position="103"/>
        <end position="172"/>
    </location>
</feature>
<evidence type="ECO:0000313" key="3">
    <source>
        <dbReference type="Proteomes" id="UP000521943"/>
    </source>
</evidence>
<sequence>MSSPIAYVPIHKRRPSGSSITSMTSAITTPVLSYTRDELLALAPSASTSHTPEAEPEHTYIHHQPHQGWATLNTTMRRYLRLSCPEIVMNRKMRKAVEYQHFQHRTSGRAQSPSAHSDHSSTSSRTRSQSPSARSSSSESPASPRRERRKSDSKEAKPPVFAAPAPAVRTPSATPTIVKKRAPVRRIRPSGTRARYNSFTAFHRQLAGAGADTEWRRGVTLAPQTVAAC</sequence>
<dbReference type="Proteomes" id="UP000521943">
    <property type="component" value="Unassembled WGS sequence"/>
</dbReference>
<gene>
    <name evidence="2" type="ORF">DFP72DRAFT_553167</name>
</gene>
<comment type="caution">
    <text evidence="2">The sequence shown here is derived from an EMBL/GenBank/DDBJ whole genome shotgun (WGS) entry which is preliminary data.</text>
</comment>
<protein>
    <submittedName>
        <fullName evidence="2">Uncharacterized protein</fullName>
    </submittedName>
</protein>
<accession>A0A8H6HMN6</accession>
<feature type="compositionally biased region" description="Low complexity" evidence="1">
    <location>
        <begin position="110"/>
        <end position="143"/>
    </location>
</feature>
<feature type="compositionally biased region" description="Low complexity" evidence="1">
    <location>
        <begin position="158"/>
        <end position="171"/>
    </location>
</feature>